<feature type="domain" description="Peptidase M13 C-terminal" evidence="8">
    <location>
        <begin position="468"/>
        <end position="669"/>
    </location>
</feature>
<evidence type="ECO:0000256" key="2">
    <source>
        <dbReference type="ARBA" id="ARBA00007357"/>
    </source>
</evidence>
<dbReference type="GO" id="GO:0004222">
    <property type="term" value="F:metalloendopeptidase activity"/>
    <property type="evidence" value="ECO:0007669"/>
    <property type="project" value="InterPro"/>
</dbReference>
<evidence type="ECO:0000313" key="11">
    <source>
        <dbReference type="Proteomes" id="UP000464214"/>
    </source>
</evidence>
<evidence type="ECO:0000256" key="7">
    <source>
        <dbReference type="ARBA" id="ARBA00023049"/>
    </source>
</evidence>
<evidence type="ECO:0000256" key="3">
    <source>
        <dbReference type="ARBA" id="ARBA00022670"/>
    </source>
</evidence>
<comment type="cofactor">
    <cofactor evidence="1">
        <name>Zn(2+)</name>
        <dbReference type="ChEBI" id="CHEBI:29105"/>
    </cofactor>
</comment>
<dbReference type="InterPro" id="IPR042089">
    <property type="entry name" value="Peptidase_M13_dom_2"/>
</dbReference>
<evidence type="ECO:0000256" key="5">
    <source>
        <dbReference type="ARBA" id="ARBA00022801"/>
    </source>
</evidence>
<evidence type="ECO:0000256" key="4">
    <source>
        <dbReference type="ARBA" id="ARBA00022723"/>
    </source>
</evidence>
<dbReference type="PANTHER" id="PTHR11733:SF167">
    <property type="entry name" value="FI17812P1-RELATED"/>
    <property type="match status" value="1"/>
</dbReference>
<dbReference type="Gene3D" id="3.40.390.10">
    <property type="entry name" value="Collagenase (Catalytic Domain)"/>
    <property type="match status" value="1"/>
</dbReference>
<keyword evidence="4" id="KW-0479">Metal-binding</keyword>
<dbReference type="Pfam" id="PF05649">
    <property type="entry name" value="Peptidase_M13_N"/>
    <property type="match status" value="1"/>
</dbReference>
<dbReference type="KEGG" id="nib:GU926_10920"/>
<evidence type="ECO:0000259" key="8">
    <source>
        <dbReference type="Pfam" id="PF01431"/>
    </source>
</evidence>
<organism evidence="10 11">
    <name type="scientific">Nibribacter ruber</name>
    <dbReference type="NCBI Taxonomy" id="2698458"/>
    <lineage>
        <taxon>Bacteria</taxon>
        <taxon>Pseudomonadati</taxon>
        <taxon>Bacteroidota</taxon>
        <taxon>Cytophagia</taxon>
        <taxon>Cytophagales</taxon>
        <taxon>Hymenobacteraceae</taxon>
        <taxon>Nibribacter</taxon>
    </lineage>
</organism>
<dbReference type="InterPro" id="IPR018497">
    <property type="entry name" value="Peptidase_M13_C"/>
</dbReference>
<keyword evidence="5" id="KW-0378">Hydrolase</keyword>
<dbReference type="Proteomes" id="UP000464214">
    <property type="component" value="Chromosome"/>
</dbReference>
<proteinExistence type="inferred from homology"/>
<dbReference type="GO" id="GO:0005886">
    <property type="term" value="C:plasma membrane"/>
    <property type="evidence" value="ECO:0007669"/>
    <property type="project" value="TreeGrafter"/>
</dbReference>
<name>A0A6P1P4W6_9BACT</name>
<evidence type="ECO:0000256" key="6">
    <source>
        <dbReference type="ARBA" id="ARBA00022833"/>
    </source>
</evidence>
<accession>A0A6P1P4W6</accession>
<dbReference type="EMBL" id="CP047897">
    <property type="protein sequence ID" value="QHL89412.1"/>
    <property type="molecule type" value="Genomic_DNA"/>
</dbReference>
<comment type="similarity">
    <text evidence="2">Belongs to the peptidase M13 family.</text>
</comment>
<protein>
    <submittedName>
        <fullName evidence="10">Peptidase M13</fullName>
    </submittedName>
</protein>
<dbReference type="PANTHER" id="PTHR11733">
    <property type="entry name" value="ZINC METALLOPROTEASE FAMILY M13 NEPRILYSIN-RELATED"/>
    <property type="match status" value="1"/>
</dbReference>
<evidence type="ECO:0000256" key="1">
    <source>
        <dbReference type="ARBA" id="ARBA00001947"/>
    </source>
</evidence>
<keyword evidence="7" id="KW-0482">Metalloprotease</keyword>
<keyword evidence="3" id="KW-0645">Protease</keyword>
<gene>
    <name evidence="10" type="ORF">GU926_10920</name>
</gene>
<dbReference type="CDD" id="cd08662">
    <property type="entry name" value="M13"/>
    <property type="match status" value="1"/>
</dbReference>
<dbReference type="InterPro" id="IPR008753">
    <property type="entry name" value="Peptidase_M13_N"/>
</dbReference>
<dbReference type="AlphaFoldDB" id="A0A6P1P4W6"/>
<keyword evidence="11" id="KW-1185">Reference proteome</keyword>
<dbReference type="Gene3D" id="1.10.1380.10">
    <property type="entry name" value="Neutral endopeptidase , domain2"/>
    <property type="match status" value="1"/>
</dbReference>
<dbReference type="InterPro" id="IPR000718">
    <property type="entry name" value="Peptidase_M13"/>
</dbReference>
<dbReference type="GO" id="GO:0046872">
    <property type="term" value="F:metal ion binding"/>
    <property type="evidence" value="ECO:0007669"/>
    <property type="project" value="UniProtKB-KW"/>
</dbReference>
<evidence type="ECO:0000313" key="10">
    <source>
        <dbReference type="EMBL" id="QHL89412.1"/>
    </source>
</evidence>
<dbReference type="InterPro" id="IPR024079">
    <property type="entry name" value="MetalloPept_cat_dom_sf"/>
</dbReference>
<keyword evidence="6" id="KW-0862">Zinc</keyword>
<dbReference type="PRINTS" id="PR00786">
    <property type="entry name" value="NEPRILYSIN"/>
</dbReference>
<feature type="domain" description="Peptidase M13 N-terminal" evidence="9">
    <location>
        <begin position="39"/>
        <end position="416"/>
    </location>
</feature>
<reference evidence="10 11" key="1">
    <citation type="submission" date="2020-01" db="EMBL/GenBank/DDBJ databases">
        <authorList>
            <person name="Kim M."/>
        </authorList>
    </citation>
    <scope>NUCLEOTIDE SEQUENCE [LARGE SCALE GENOMIC DNA]</scope>
    <source>
        <strain evidence="10 11">BT10</strain>
    </source>
</reference>
<dbReference type="GO" id="GO:0016485">
    <property type="term" value="P:protein processing"/>
    <property type="evidence" value="ECO:0007669"/>
    <property type="project" value="TreeGrafter"/>
</dbReference>
<dbReference type="SUPFAM" id="SSF55486">
    <property type="entry name" value="Metalloproteases ('zincins'), catalytic domain"/>
    <property type="match status" value="1"/>
</dbReference>
<evidence type="ECO:0000259" key="9">
    <source>
        <dbReference type="Pfam" id="PF05649"/>
    </source>
</evidence>
<dbReference type="PROSITE" id="PS51885">
    <property type="entry name" value="NEPRILYSIN"/>
    <property type="match status" value="1"/>
</dbReference>
<sequence>MTTEQKPATAEVAVATVPQEQSNLRSGIIKANMDPSVKPGDNFTAYVNGTWVKNTEIPADKAAYGAGSILNDKAQEDVKAIIEASAAGTFAKGSDEQKIGDLYEAYLNTKVRDSIGLKPLQEELQKIEAIKNHKDLARYFAYANKYGITSPFSIGVTEDFKKPTQYMLLTWQGGLGLPEREYYLKEDAKSKEIRAKYVDHISKMLTLAGIAKGKEKASQIMALETKMAAKHMKKEDTRNIAALYNKYAISKVSTLMPDFDMTGYLQEAGIAGQDSVVVTQVDYMKAANAIIKNTPISTWKTYLQWSLVNNSATALTSALDQQNFEFYNKTLYGVQQQQPQWRRAVGVVNGSLGEIVGKVYVKKHFPPQAKERMETLVANLIKAYESSIKELDWMGEETKAQALDKLHKFTPKIGYPDKWRDYSALQIAKHDLFGNMKRAAAFEYQRSVNKLGKPVDRSEWGMTPQTVNAYYNPPLNEIVFPAAILQPPYFDLNAEDAVNYGGIGAVIGHEIGHGFDDQGSTFDGNGVMRNWWTEKDQQEFKKRTNALVAQYNDFKVFPDLNVNGAFTLGENIGDLGGLSIALKAYNNSLNGKPAPVLDGFTGTQRVFLGWGQAWLSKAREEALRNQVSTDPHSPAMFRVNGVVRNIPEFYTAFNVQPTDSLYLAPEKRVKIW</sequence>
<dbReference type="Pfam" id="PF01431">
    <property type="entry name" value="Peptidase_M13"/>
    <property type="match status" value="1"/>
</dbReference>